<evidence type="ECO:0000259" key="7">
    <source>
        <dbReference type="PROSITE" id="PS50089"/>
    </source>
</evidence>
<proteinExistence type="predicted"/>
<keyword evidence="1" id="KW-0479">Metal-binding</keyword>
<keyword evidence="6" id="KW-1133">Transmembrane helix</keyword>
<name>A0AA40FBK3_9PEZI</name>
<feature type="domain" description="RING-type" evidence="7">
    <location>
        <begin position="183"/>
        <end position="225"/>
    </location>
</feature>
<dbReference type="InterPro" id="IPR001841">
    <property type="entry name" value="Znf_RING"/>
</dbReference>
<gene>
    <name evidence="8" type="ORF">B0T18DRAFT_34688</name>
</gene>
<comment type="caution">
    <text evidence="8">The sequence shown here is derived from an EMBL/GenBank/DDBJ whole genome shotgun (WGS) entry which is preliminary data.</text>
</comment>
<dbReference type="GO" id="GO:0008270">
    <property type="term" value="F:zinc ion binding"/>
    <property type="evidence" value="ECO:0007669"/>
    <property type="project" value="UniProtKB-KW"/>
</dbReference>
<dbReference type="SUPFAM" id="SSF57850">
    <property type="entry name" value="RING/U-box"/>
    <property type="match status" value="1"/>
</dbReference>
<evidence type="ECO:0000256" key="4">
    <source>
        <dbReference type="PROSITE-ProRule" id="PRU00175"/>
    </source>
</evidence>
<feature type="region of interest" description="Disordered" evidence="5">
    <location>
        <begin position="97"/>
        <end position="120"/>
    </location>
</feature>
<dbReference type="Pfam" id="PF13639">
    <property type="entry name" value="zf-RING_2"/>
    <property type="match status" value="1"/>
</dbReference>
<dbReference type="Gene3D" id="3.30.40.10">
    <property type="entry name" value="Zinc/RING finger domain, C3HC4 (zinc finger)"/>
    <property type="match status" value="1"/>
</dbReference>
<dbReference type="SMART" id="SM00184">
    <property type="entry name" value="RING"/>
    <property type="match status" value="1"/>
</dbReference>
<sequence length="248" mass="27323">MPSTAQRPSGGGSTSPTTTLSIILIIAIPSIFLVGICFARRTPLFASVPGNRFYAVRELTHPSKLSKTAKLQPMPVVRYNKKLSAALHVKQDIEAGGIDAHQSDSGTNTSTEDLAATTSPVPPFPISQPWKASFATKLTWLPLPAAWKEPKRRFPGLEHLSYSTGAVTWTKLKLGRKQAVQCCAICTEDFRLRTWVRRLPCAHIFHPRCIDPWLVEFATTCPLCRIDLRVKQEADAILEPPRAAVGDQ</sequence>
<organism evidence="8 9">
    <name type="scientific">Schizothecium vesticola</name>
    <dbReference type="NCBI Taxonomy" id="314040"/>
    <lineage>
        <taxon>Eukaryota</taxon>
        <taxon>Fungi</taxon>
        <taxon>Dikarya</taxon>
        <taxon>Ascomycota</taxon>
        <taxon>Pezizomycotina</taxon>
        <taxon>Sordariomycetes</taxon>
        <taxon>Sordariomycetidae</taxon>
        <taxon>Sordariales</taxon>
        <taxon>Schizotheciaceae</taxon>
        <taxon>Schizothecium</taxon>
    </lineage>
</organism>
<evidence type="ECO:0000313" key="8">
    <source>
        <dbReference type="EMBL" id="KAK0754296.1"/>
    </source>
</evidence>
<dbReference type="InterPro" id="IPR053238">
    <property type="entry name" value="RING-H2_zinc_finger"/>
</dbReference>
<dbReference type="CDD" id="cd16454">
    <property type="entry name" value="RING-H2_PA-TM-RING"/>
    <property type="match status" value="1"/>
</dbReference>
<reference evidence="8" key="1">
    <citation type="submission" date="2023-06" db="EMBL/GenBank/DDBJ databases">
        <title>Genome-scale phylogeny and comparative genomics of the fungal order Sordariales.</title>
        <authorList>
            <consortium name="Lawrence Berkeley National Laboratory"/>
            <person name="Hensen N."/>
            <person name="Bonometti L."/>
            <person name="Westerberg I."/>
            <person name="Brannstrom I.O."/>
            <person name="Guillou S."/>
            <person name="Cros-Aarteil S."/>
            <person name="Calhoun S."/>
            <person name="Haridas S."/>
            <person name="Kuo A."/>
            <person name="Mondo S."/>
            <person name="Pangilinan J."/>
            <person name="Riley R."/>
            <person name="LaButti K."/>
            <person name="Andreopoulos B."/>
            <person name="Lipzen A."/>
            <person name="Chen C."/>
            <person name="Yanf M."/>
            <person name="Daum C."/>
            <person name="Ng V."/>
            <person name="Clum A."/>
            <person name="Steindorff A."/>
            <person name="Ohm R."/>
            <person name="Martin F."/>
            <person name="Silar P."/>
            <person name="Natvig D."/>
            <person name="Lalanne C."/>
            <person name="Gautier V."/>
            <person name="Ament-velasquez S.L."/>
            <person name="Kruys A."/>
            <person name="Hutchinson M.I."/>
            <person name="Powell A.J."/>
            <person name="Barry K."/>
            <person name="Miller A.N."/>
            <person name="Grigoriev I.V."/>
            <person name="Debuchy R."/>
            <person name="Gladieux P."/>
            <person name="Thoren M.H."/>
            <person name="Johannesson H."/>
        </authorList>
    </citation>
    <scope>NUCLEOTIDE SEQUENCE</scope>
    <source>
        <strain evidence="8">SMH3187-1</strain>
    </source>
</reference>
<dbReference type="EMBL" id="JAUKUD010000001">
    <property type="protein sequence ID" value="KAK0754296.1"/>
    <property type="molecule type" value="Genomic_DNA"/>
</dbReference>
<dbReference type="InterPro" id="IPR013083">
    <property type="entry name" value="Znf_RING/FYVE/PHD"/>
</dbReference>
<keyword evidence="6" id="KW-0472">Membrane</keyword>
<evidence type="ECO:0000313" key="9">
    <source>
        <dbReference type="Proteomes" id="UP001172155"/>
    </source>
</evidence>
<evidence type="ECO:0000256" key="3">
    <source>
        <dbReference type="ARBA" id="ARBA00022833"/>
    </source>
</evidence>
<dbReference type="PANTHER" id="PTHR14155:SF627">
    <property type="entry name" value="OS06G0192800 PROTEIN"/>
    <property type="match status" value="1"/>
</dbReference>
<keyword evidence="6" id="KW-0812">Transmembrane</keyword>
<evidence type="ECO:0000256" key="6">
    <source>
        <dbReference type="SAM" id="Phobius"/>
    </source>
</evidence>
<evidence type="ECO:0000256" key="1">
    <source>
        <dbReference type="ARBA" id="ARBA00022723"/>
    </source>
</evidence>
<accession>A0AA40FBK3</accession>
<keyword evidence="2 4" id="KW-0863">Zinc-finger</keyword>
<dbReference type="PANTHER" id="PTHR14155">
    <property type="entry name" value="RING FINGER DOMAIN-CONTAINING"/>
    <property type="match status" value="1"/>
</dbReference>
<protein>
    <recommendedName>
        <fullName evidence="7">RING-type domain-containing protein</fullName>
    </recommendedName>
</protein>
<feature type="transmembrane region" description="Helical" evidence="6">
    <location>
        <begin position="20"/>
        <end position="39"/>
    </location>
</feature>
<dbReference type="PROSITE" id="PS50089">
    <property type="entry name" value="ZF_RING_2"/>
    <property type="match status" value="1"/>
</dbReference>
<dbReference type="AlphaFoldDB" id="A0AA40FBK3"/>
<feature type="compositionally biased region" description="Polar residues" evidence="5">
    <location>
        <begin position="103"/>
        <end position="119"/>
    </location>
</feature>
<keyword evidence="3" id="KW-0862">Zinc</keyword>
<keyword evidence="9" id="KW-1185">Reference proteome</keyword>
<evidence type="ECO:0000256" key="5">
    <source>
        <dbReference type="SAM" id="MobiDB-lite"/>
    </source>
</evidence>
<evidence type="ECO:0000256" key="2">
    <source>
        <dbReference type="ARBA" id="ARBA00022771"/>
    </source>
</evidence>
<dbReference type="Proteomes" id="UP001172155">
    <property type="component" value="Unassembled WGS sequence"/>
</dbReference>